<dbReference type="PROSITE" id="PS00958">
    <property type="entry name" value="TRANSALDOLASE_2"/>
    <property type="match status" value="1"/>
</dbReference>
<keyword evidence="4 8" id="KW-0808">Transferase</keyword>
<evidence type="ECO:0000256" key="8">
    <source>
        <dbReference type="RuleBase" id="RU000501"/>
    </source>
</evidence>
<dbReference type="EMBL" id="JAFCMP010000357">
    <property type="protein sequence ID" value="KAG5180783.1"/>
    <property type="molecule type" value="Genomic_DNA"/>
</dbReference>
<dbReference type="GO" id="GO:0004801">
    <property type="term" value="F:transaldolase activity"/>
    <property type="evidence" value="ECO:0007669"/>
    <property type="project" value="UniProtKB-EC"/>
</dbReference>
<evidence type="ECO:0000313" key="9">
    <source>
        <dbReference type="EMBL" id="KAG5180783.1"/>
    </source>
</evidence>
<dbReference type="EC" id="2.2.1.2" evidence="3 8"/>
<dbReference type="NCBIfam" id="TIGR00874">
    <property type="entry name" value="talAB"/>
    <property type="match status" value="1"/>
</dbReference>
<comment type="function">
    <text evidence="8">Catalyzes the rate-limiting step of the non-oxidative phase in the pentose phosphate pathway. Catalyzes the reversible conversion of sedheptulose-7-phosphate and D-glyceraldehyde 3-phosphate into erythrose-4-phosphate and beta-D-fructose 6-phosphate.</text>
</comment>
<organism evidence="9 10">
    <name type="scientific">Tribonema minus</name>
    <dbReference type="NCBI Taxonomy" id="303371"/>
    <lineage>
        <taxon>Eukaryota</taxon>
        <taxon>Sar</taxon>
        <taxon>Stramenopiles</taxon>
        <taxon>Ochrophyta</taxon>
        <taxon>PX clade</taxon>
        <taxon>Xanthophyceae</taxon>
        <taxon>Tribonematales</taxon>
        <taxon>Tribonemataceae</taxon>
        <taxon>Tribonema</taxon>
    </lineage>
</organism>
<dbReference type="CDD" id="cd00957">
    <property type="entry name" value="Transaldolase_TalAB"/>
    <property type="match status" value="1"/>
</dbReference>
<comment type="similarity">
    <text evidence="2">Belongs to the transaldolase family. Type 1 subfamily.</text>
</comment>
<proteinExistence type="inferred from homology"/>
<evidence type="ECO:0000256" key="2">
    <source>
        <dbReference type="ARBA" id="ARBA00008012"/>
    </source>
</evidence>
<dbReference type="InterPro" id="IPR013785">
    <property type="entry name" value="Aldolase_TIM"/>
</dbReference>
<dbReference type="PANTHER" id="PTHR10683">
    <property type="entry name" value="TRANSALDOLASE"/>
    <property type="match status" value="1"/>
</dbReference>
<protein>
    <recommendedName>
        <fullName evidence="3 8">Transaldolase</fullName>
        <ecNumber evidence="3 8">2.2.1.2</ecNumber>
    </recommendedName>
</protein>
<dbReference type="InterPro" id="IPR001585">
    <property type="entry name" value="TAL/FSA"/>
</dbReference>
<dbReference type="PROSITE" id="PS01054">
    <property type="entry name" value="TRANSALDOLASE_1"/>
    <property type="match status" value="1"/>
</dbReference>
<comment type="caution">
    <text evidence="9">The sequence shown here is derived from an EMBL/GenBank/DDBJ whole genome shotgun (WGS) entry which is preliminary data.</text>
</comment>
<dbReference type="Proteomes" id="UP000664859">
    <property type="component" value="Unassembled WGS sequence"/>
</dbReference>
<dbReference type="GO" id="GO:0005737">
    <property type="term" value="C:cytoplasm"/>
    <property type="evidence" value="ECO:0007669"/>
    <property type="project" value="InterPro"/>
</dbReference>
<evidence type="ECO:0000256" key="7">
    <source>
        <dbReference type="ARBA" id="ARBA00048810"/>
    </source>
</evidence>
<dbReference type="AlphaFoldDB" id="A0A835Z1Z1"/>
<dbReference type="Pfam" id="PF00923">
    <property type="entry name" value="TAL_FSA"/>
    <property type="match status" value="1"/>
</dbReference>
<dbReference type="InterPro" id="IPR004730">
    <property type="entry name" value="Transaldolase_1"/>
</dbReference>
<evidence type="ECO:0000313" key="10">
    <source>
        <dbReference type="Proteomes" id="UP000664859"/>
    </source>
</evidence>
<dbReference type="GO" id="GO:0009052">
    <property type="term" value="P:pentose-phosphate shunt, non-oxidative branch"/>
    <property type="evidence" value="ECO:0007669"/>
    <property type="project" value="TreeGrafter"/>
</dbReference>
<dbReference type="FunFam" id="3.20.20.70:FF:000088">
    <property type="entry name" value="Transaldolase"/>
    <property type="match status" value="1"/>
</dbReference>
<dbReference type="InterPro" id="IPR018225">
    <property type="entry name" value="Transaldolase_AS"/>
</dbReference>
<keyword evidence="10" id="KW-1185">Reference proteome</keyword>
<comment type="pathway">
    <text evidence="1 8">Carbohydrate degradation; pentose phosphate pathway; D-glyceraldehyde 3-phosphate and beta-D-fructose 6-phosphate from D-ribose 5-phosphate and D-xylulose 5-phosphate (non-oxidative stage): step 2/3.</text>
</comment>
<gene>
    <name evidence="9" type="ORF">JKP88DRAFT_187061</name>
</gene>
<comment type="catalytic activity">
    <reaction evidence="7 8">
        <text>D-sedoheptulose 7-phosphate + D-glyceraldehyde 3-phosphate = D-erythrose 4-phosphate + beta-D-fructose 6-phosphate</text>
        <dbReference type="Rhea" id="RHEA:17053"/>
        <dbReference type="ChEBI" id="CHEBI:16897"/>
        <dbReference type="ChEBI" id="CHEBI:57483"/>
        <dbReference type="ChEBI" id="CHEBI:57634"/>
        <dbReference type="ChEBI" id="CHEBI:59776"/>
        <dbReference type="EC" id="2.2.1.2"/>
    </reaction>
</comment>
<dbReference type="SUPFAM" id="SSF51569">
    <property type="entry name" value="Aldolase"/>
    <property type="match status" value="1"/>
</dbReference>
<dbReference type="OrthoDB" id="2015515at2759"/>
<keyword evidence="6" id="KW-0704">Schiff base</keyword>
<evidence type="ECO:0000256" key="4">
    <source>
        <dbReference type="ARBA" id="ARBA00022679"/>
    </source>
</evidence>
<dbReference type="GO" id="GO:0005975">
    <property type="term" value="P:carbohydrate metabolic process"/>
    <property type="evidence" value="ECO:0007669"/>
    <property type="project" value="InterPro"/>
</dbReference>
<dbReference type="UniPathway" id="UPA00115">
    <property type="reaction ID" value="UER00414"/>
</dbReference>
<dbReference type="PANTHER" id="PTHR10683:SF18">
    <property type="entry name" value="TRANSALDOLASE"/>
    <property type="match status" value="1"/>
</dbReference>
<reference evidence="9" key="1">
    <citation type="submission" date="2021-02" db="EMBL/GenBank/DDBJ databases">
        <title>First Annotated Genome of the Yellow-green Alga Tribonema minus.</title>
        <authorList>
            <person name="Mahan K.M."/>
        </authorList>
    </citation>
    <scope>NUCLEOTIDE SEQUENCE</scope>
    <source>
        <strain evidence="9">UTEX B ZZ1240</strain>
    </source>
</reference>
<sequence>MSPPAKKAKTASDDKKPSVLEQLKTMTTVVSDTGEIGTIKQFAPTDATTNPSLLYKAAVIKEYAHLVDDAIAYGKEHGKDSETVGLIMDKLAVNFGAEISKIVPGYVSTEVDARLSFDTEATLSKARTLIGLYQDVGIDKSRILIKIASTWEGIQAAKVLEAEGITCNLTLLFSLAQAAAAAEAGATLVSPFVGRILDWFKKSTGTASYSRFEDPGVKSVTTIYNYFKTFDYKTICMGASFRNIDEIIALAGCDRLTISPPLLTQLQESHEPIERVLSADKAKYEGDKLVLDEKTFRWMMNQDAMATEKLAEGIRGFAADIELLEEIIRGKLNHK</sequence>
<dbReference type="Gene3D" id="3.20.20.70">
    <property type="entry name" value="Aldolase class I"/>
    <property type="match status" value="1"/>
</dbReference>
<dbReference type="NCBIfam" id="NF009001">
    <property type="entry name" value="PRK12346.1"/>
    <property type="match status" value="1"/>
</dbReference>
<dbReference type="HAMAP" id="MF_00492">
    <property type="entry name" value="Transaldolase_1"/>
    <property type="match status" value="1"/>
</dbReference>
<keyword evidence="5 8" id="KW-0570">Pentose shunt</keyword>
<evidence type="ECO:0000256" key="3">
    <source>
        <dbReference type="ARBA" id="ARBA00013151"/>
    </source>
</evidence>
<accession>A0A835Z1Z1</accession>
<evidence type="ECO:0000256" key="6">
    <source>
        <dbReference type="ARBA" id="ARBA00023270"/>
    </source>
</evidence>
<evidence type="ECO:0000256" key="1">
    <source>
        <dbReference type="ARBA" id="ARBA00004857"/>
    </source>
</evidence>
<name>A0A835Z1Z1_9STRA</name>
<evidence type="ECO:0000256" key="5">
    <source>
        <dbReference type="ARBA" id="ARBA00023126"/>
    </source>
</evidence>